<keyword evidence="1" id="KW-0436">Ligase</keyword>
<evidence type="ECO:0000256" key="4">
    <source>
        <dbReference type="ARBA" id="ARBA00022917"/>
    </source>
</evidence>
<evidence type="ECO:0000313" key="9">
    <source>
        <dbReference type="Proteomes" id="UP000194236"/>
    </source>
</evidence>
<dbReference type="EMBL" id="MUJZ01040138">
    <property type="protein sequence ID" value="OTF75833.1"/>
    <property type="molecule type" value="Genomic_DNA"/>
</dbReference>
<feature type="non-terminal residue" evidence="8">
    <location>
        <position position="85"/>
    </location>
</feature>
<keyword evidence="2" id="KW-0547">Nucleotide-binding</keyword>
<organism evidence="8 9">
    <name type="scientific">Euroglyphus maynei</name>
    <name type="common">Mayne's house dust mite</name>
    <dbReference type="NCBI Taxonomy" id="6958"/>
    <lineage>
        <taxon>Eukaryota</taxon>
        <taxon>Metazoa</taxon>
        <taxon>Ecdysozoa</taxon>
        <taxon>Arthropoda</taxon>
        <taxon>Chelicerata</taxon>
        <taxon>Arachnida</taxon>
        <taxon>Acari</taxon>
        <taxon>Acariformes</taxon>
        <taxon>Sarcoptiformes</taxon>
        <taxon>Astigmata</taxon>
        <taxon>Psoroptidia</taxon>
        <taxon>Analgoidea</taxon>
        <taxon>Pyroglyphidae</taxon>
        <taxon>Pyroglyphinae</taxon>
        <taxon>Euroglyphus</taxon>
    </lineage>
</organism>
<dbReference type="GO" id="GO:0005829">
    <property type="term" value="C:cytosol"/>
    <property type="evidence" value="ECO:0007669"/>
    <property type="project" value="TreeGrafter"/>
</dbReference>
<evidence type="ECO:0000256" key="5">
    <source>
        <dbReference type="ARBA" id="ARBA00023146"/>
    </source>
</evidence>
<keyword evidence="3" id="KW-0067">ATP-binding</keyword>
<dbReference type="AlphaFoldDB" id="A0A1Y3B7G8"/>
<dbReference type="InterPro" id="IPR002300">
    <property type="entry name" value="aa-tRNA-synth_Ia"/>
</dbReference>
<proteinExistence type="predicted"/>
<dbReference type="Pfam" id="PF00133">
    <property type="entry name" value="tRNA-synt_1"/>
    <property type="match status" value="1"/>
</dbReference>
<evidence type="ECO:0000313" key="8">
    <source>
        <dbReference type="EMBL" id="OTF75833.1"/>
    </source>
</evidence>
<dbReference type="GO" id="GO:0005524">
    <property type="term" value="F:ATP binding"/>
    <property type="evidence" value="ECO:0007669"/>
    <property type="project" value="UniProtKB-KW"/>
</dbReference>
<name>A0A1Y3B7G8_EURMA</name>
<dbReference type="GO" id="GO:0006428">
    <property type="term" value="P:isoleucyl-tRNA aminoacylation"/>
    <property type="evidence" value="ECO:0007669"/>
    <property type="project" value="TreeGrafter"/>
</dbReference>
<reference evidence="8 9" key="1">
    <citation type="submission" date="2017-03" db="EMBL/GenBank/DDBJ databases">
        <title>Genome Survey of Euroglyphus maynei.</title>
        <authorList>
            <person name="Arlian L.G."/>
            <person name="Morgan M.S."/>
            <person name="Rider S.D."/>
        </authorList>
    </citation>
    <scope>NUCLEOTIDE SEQUENCE [LARGE SCALE GENOMIC DNA]</scope>
    <source>
        <strain evidence="8">Arlian Lab</strain>
        <tissue evidence="8">Whole body</tissue>
    </source>
</reference>
<keyword evidence="4" id="KW-0648">Protein biosynthesis</keyword>
<dbReference type="PANTHER" id="PTHR42765">
    <property type="entry name" value="SOLEUCYL-TRNA SYNTHETASE"/>
    <property type="match status" value="1"/>
</dbReference>
<keyword evidence="5" id="KW-0030">Aminoacyl-tRNA synthetase</keyword>
<dbReference type="Proteomes" id="UP000194236">
    <property type="component" value="Unassembled WGS sequence"/>
</dbReference>
<dbReference type="GO" id="GO:0004822">
    <property type="term" value="F:isoleucine-tRNA ligase activity"/>
    <property type="evidence" value="ECO:0007669"/>
    <property type="project" value="TreeGrafter"/>
</dbReference>
<evidence type="ECO:0000256" key="6">
    <source>
        <dbReference type="SAM" id="MobiDB-lite"/>
    </source>
</evidence>
<comment type="caution">
    <text evidence="8">The sequence shown here is derived from an EMBL/GenBank/DDBJ whole genome shotgun (WGS) entry which is preliminary data.</text>
</comment>
<evidence type="ECO:0000256" key="3">
    <source>
        <dbReference type="ARBA" id="ARBA00022840"/>
    </source>
</evidence>
<keyword evidence="9" id="KW-1185">Reference proteome</keyword>
<dbReference type="InterPro" id="IPR014729">
    <property type="entry name" value="Rossmann-like_a/b/a_fold"/>
</dbReference>
<evidence type="ECO:0000256" key="1">
    <source>
        <dbReference type="ARBA" id="ARBA00022598"/>
    </source>
</evidence>
<gene>
    <name evidence="8" type="ORF">BLA29_014028</name>
</gene>
<feature type="domain" description="Aminoacyl-tRNA synthetase class Ia" evidence="7">
    <location>
        <begin position="2"/>
        <end position="66"/>
    </location>
</feature>
<feature type="region of interest" description="Disordered" evidence="6">
    <location>
        <begin position="65"/>
        <end position="85"/>
    </location>
</feature>
<sequence>MADLYLEGVDQIRGWFQSSLITSVALRGHAPYRSIIIHGFALDRDGKKMSKSLGNVINPMDIVNGTAINNSNHQQQQSLKKRKKS</sequence>
<protein>
    <recommendedName>
        <fullName evidence="7">Aminoacyl-tRNA synthetase class Ia domain-containing protein</fullName>
    </recommendedName>
</protein>
<dbReference type="SUPFAM" id="SSF52374">
    <property type="entry name" value="Nucleotidylyl transferase"/>
    <property type="match status" value="1"/>
</dbReference>
<accession>A0A1Y3B7G8</accession>
<dbReference type="PANTHER" id="PTHR42765:SF1">
    <property type="entry name" value="ISOLEUCINE--TRNA LIGASE, MITOCHONDRIAL"/>
    <property type="match status" value="1"/>
</dbReference>
<dbReference type="InterPro" id="IPR050081">
    <property type="entry name" value="Ile-tRNA_ligase"/>
</dbReference>
<evidence type="ECO:0000256" key="2">
    <source>
        <dbReference type="ARBA" id="ARBA00022741"/>
    </source>
</evidence>
<dbReference type="Gene3D" id="3.40.50.620">
    <property type="entry name" value="HUPs"/>
    <property type="match status" value="1"/>
</dbReference>
<dbReference type="OrthoDB" id="10264412at2759"/>
<evidence type="ECO:0000259" key="7">
    <source>
        <dbReference type="Pfam" id="PF00133"/>
    </source>
</evidence>